<name>A0A7W9LGX9_9ACTN</name>
<feature type="region of interest" description="Disordered" evidence="1">
    <location>
        <begin position="1"/>
        <end position="56"/>
    </location>
</feature>
<dbReference type="EMBL" id="JACHMB010000001">
    <property type="protein sequence ID" value="MBB5783404.1"/>
    <property type="molecule type" value="Genomic_DNA"/>
</dbReference>
<comment type="caution">
    <text evidence="2">The sequence shown here is derived from an EMBL/GenBank/DDBJ whole genome shotgun (WGS) entry which is preliminary data.</text>
</comment>
<feature type="compositionally biased region" description="Basic residues" evidence="1">
    <location>
        <begin position="46"/>
        <end position="56"/>
    </location>
</feature>
<keyword evidence="3" id="KW-1185">Reference proteome</keyword>
<organism evidence="2 3">
    <name type="scientific">Nonomuraea jabiensis</name>
    <dbReference type="NCBI Taxonomy" id="882448"/>
    <lineage>
        <taxon>Bacteria</taxon>
        <taxon>Bacillati</taxon>
        <taxon>Actinomycetota</taxon>
        <taxon>Actinomycetes</taxon>
        <taxon>Streptosporangiales</taxon>
        <taxon>Streptosporangiaceae</taxon>
        <taxon>Nonomuraea</taxon>
    </lineage>
</organism>
<dbReference type="RefSeq" id="WP_221519971.1">
    <property type="nucleotide sequence ID" value="NZ_JACHMB010000001.1"/>
</dbReference>
<proteinExistence type="predicted"/>
<reference evidence="2 3" key="1">
    <citation type="submission" date="2020-08" db="EMBL/GenBank/DDBJ databases">
        <title>Sequencing the genomes of 1000 actinobacteria strains.</title>
        <authorList>
            <person name="Klenk H.-P."/>
        </authorList>
    </citation>
    <scope>NUCLEOTIDE SEQUENCE [LARGE SCALE GENOMIC DNA]</scope>
    <source>
        <strain evidence="2 3">DSM 45507</strain>
    </source>
</reference>
<evidence type="ECO:0000256" key="1">
    <source>
        <dbReference type="SAM" id="MobiDB-lite"/>
    </source>
</evidence>
<sequence length="365" mass="41235">MPGSDKRLARYPQLWPHRLGSPHQPLTGEGLTFRPDPPLAQTPPRPRQRRLHRRTGYRRITSGNFRLLQWLFAQIRRIIAINELTAIRRHRPSSPQRPGHRHRITPRHFGQGRIAEEEGLERMDNPVSEATQIITSLAPGHRPVPIRTPLVRDECTWFLQAIALGIISFRECPPDCFRLRKWGEAGPDHFDTPTGAPRHLFSKPTGETAWLNREYIPHLAAYTLAIERHGYTKARSSFSLYRTYSRDLISKKQGGSYETDAEFYTSSGAVHLQIEAKASAEQTARLAGQIEKHVTLMNLPHTAAKEIEYVLDLSPSYLWIAGPGSIDPPRYVYAVTTDSHINATFAPLTALPEAPDMTTDAISAT</sequence>
<evidence type="ECO:0000313" key="3">
    <source>
        <dbReference type="Proteomes" id="UP000579153"/>
    </source>
</evidence>
<dbReference type="Proteomes" id="UP000579153">
    <property type="component" value="Unassembled WGS sequence"/>
</dbReference>
<gene>
    <name evidence="2" type="ORF">HD596_010160</name>
</gene>
<evidence type="ECO:0000313" key="2">
    <source>
        <dbReference type="EMBL" id="MBB5783404.1"/>
    </source>
</evidence>
<protein>
    <submittedName>
        <fullName evidence="2">Uncharacterized protein</fullName>
    </submittedName>
</protein>
<feature type="compositionally biased region" description="Pro residues" evidence="1">
    <location>
        <begin position="35"/>
        <end position="45"/>
    </location>
</feature>
<accession>A0A7W9LGX9</accession>
<dbReference type="AlphaFoldDB" id="A0A7W9LGX9"/>